<evidence type="ECO:0000313" key="2">
    <source>
        <dbReference type="Proteomes" id="UP000203302"/>
    </source>
</evidence>
<dbReference type="GeneID" id="29069381"/>
<dbReference type="OrthoDB" id="22611at10239"/>
<accession>A0A1B2IDK3</accession>
<dbReference type="RefSeq" id="YP_009293227.1">
    <property type="nucleotide sequence ID" value="NC_031127.1"/>
</dbReference>
<gene>
    <name evidence="1" type="ORF">HUXLEY_259</name>
</gene>
<proteinExistence type="predicted"/>
<dbReference type="EMBL" id="KX397368">
    <property type="protein sequence ID" value="ANZ49341.1"/>
    <property type="molecule type" value="Genomic_DNA"/>
</dbReference>
<dbReference type="Proteomes" id="UP000203302">
    <property type="component" value="Segment"/>
</dbReference>
<dbReference type="KEGG" id="vg:29069381"/>
<protein>
    <submittedName>
        <fullName evidence="1">Uncharacterized protein</fullName>
    </submittedName>
</protein>
<name>A0A1B2IDK3_9CAUD</name>
<reference evidence="2" key="1">
    <citation type="submission" date="2016-06" db="EMBL/GenBank/DDBJ databases">
        <authorList>
            <person name="Berg J.A."/>
            <person name="Grossarth S.E."/>
            <person name="Jarvis T.M."/>
            <person name="Merrill B.D."/>
            <person name="Breakwell D.P."/>
            <person name="Hope S."/>
            <person name="Grose J.H."/>
        </authorList>
    </citation>
    <scope>NUCLEOTIDE SEQUENCE [LARGE SCALE GENOMIC DNA]</scope>
</reference>
<organism evidence="1 2">
    <name type="scientific">Erwinia phage vB_EamM_Huxley</name>
    <dbReference type="NCBI Taxonomy" id="1883373"/>
    <lineage>
        <taxon>Viruses</taxon>
        <taxon>Duplodnaviria</taxon>
        <taxon>Heunggongvirae</taxon>
        <taxon>Uroviricota</taxon>
        <taxon>Caudoviricetes</taxon>
        <taxon>Chimalliviridae</taxon>
        <taxon>Machinavirus</taxon>
        <taxon>Machinavirus machina</taxon>
    </lineage>
</organism>
<evidence type="ECO:0000313" key="1">
    <source>
        <dbReference type="EMBL" id="ANZ49341.1"/>
    </source>
</evidence>
<sequence>MKAVNIVIPPSLNMFSPEELKAVGFHAIQGRVGKNVLAEVLSERLDTKRKINNVIAAIPQQDLTKFYLDLQAAGATIDYSRTFFLQTELYRRIVTVKQ</sequence>